<dbReference type="AlphaFoldDB" id="A0A9Q3KJ72"/>
<keyword evidence="2" id="KW-1185">Reference proteome</keyword>
<evidence type="ECO:0000313" key="1">
    <source>
        <dbReference type="EMBL" id="MBW0582413.1"/>
    </source>
</evidence>
<accession>A0A9Q3KJ72</accession>
<dbReference type="InterPro" id="IPR053134">
    <property type="entry name" value="RNA-dir_DNA_polymerase"/>
</dbReference>
<gene>
    <name evidence="1" type="ORF">O181_122128</name>
</gene>
<proteinExistence type="predicted"/>
<sequence length="285" mass="32981">MTIFIYNSQNTLIIDSGAYCSIVARNYLDHHFPNWEKQLLPAKEKNFKSASGKMASIGPIIKEIIIPHRKGNIRLNPELVVLEDAHIQGFLLGTDYQRMYGIDIYNSKNRNITIGTNKESKFSLGIYKISSHHPLKELLNEFREGQFSTTLTSKQKLSLFKILRKNRPEFAIGEETLGKIRVHDIELYLNVERPYPSMLRRPPYPESLQTRNKIEKHINELLEMDVIRNIGHNEIVEFTTPIVITWNDGKSRMCGDLRALNSYTKADRYPLPMIPHAVDKLAKYK</sequence>
<protein>
    <submittedName>
        <fullName evidence="1">Uncharacterized protein</fullName>
    </submittedName>
</protein>
<dbReference type="PANTHER" id="PTHR24559:SF448">
    <property type="entry name" value="RNA-DIRECTED DNA POLYMERASE"/>
    <property type="match status" value="1"/>
</dbReference>
<dbReference type="InterPro" id="IPR021109">
    <property type="entry name" value="Peptidase_aspartic_dom_sf"/>
</dbReference>
<dbReference type="Proteomes" id="UP000765509">
    <property type="component" value="Unassembled WGS sequence"/>
</dbReference>
<evidence type="ECO:0000313" key="2">
    <source>
        <dbReference type="Proteomes" id="UP000765509"/>
    </source>
</evidence>
<dbReference type="Gene3D" id="3.10.10.10">
    <property type="entry name" value="HIV Type 1 Reverse Transcriptase, subunit A, domain 1"/>
    <property type="match status" value="1"/>
</dbReference>
<dbReference type="PANTHER" id="PTHR24559">
    <property type="entry name" value="TRANSPOSON TY3-I GAG-POL POLYPROTEIN"/>
    <property type="match status" value="1"/>
</dbReference>
<dbReference type="InterPro" id="IPR043502">
    <property type="entry name" value="DNA/RNA_pol_sf"/>
</dbReference>
<name>A0A9Q3KJ72_9BASI</name>
<dbReference type="SUPFAM" id="SSF56672">
    <property type="entry name" value="DNA/RNA polymerases"/>
    <property type="match status" value="1"/>
</dbReference>
<comment type="caution">
    <text evidence="1">The sequence shown here is derived from an EMBL/GenBank/DDBJ whole genome shotgun (WGS) entry which is preliminary data.</text>
</comment>
<dbReference type="EMBL" id="AVOT02112411">
    <property type="protein sequence ID" value="MBW0582413.1"/>
    <property type="molecule type" value="Genomic_DNA"/>
</dbReference>
<reference evidence="1" key="1">
    <citation type="submission" date="2021-03" db="EMBL/GenBank/DDBJ databases">
        <title>Draft genome sequence of rust myrtle Austropuccinia psidii MF-1, a brazilian biotype.</title>
        <authorList>
            <person name="Quecine M.C."/>
            <person name="Pachon D.M.R."/>
            <person name="Bonatelli M.L."/>
            <person name="Correr F.H."/>
            <person name="Franceschini L.M."/>
            <person name="Leite T.F."/>
            <person name="Margarido G.R.A."/>
            <person name="Almeida C.A."/>
            <person name="Ferrarezi J.A."/>
            <person name="Labate C.A."/>
        </authorList>
    </citation>
    <scope>NUCLEOTIDE SEQUENCE</scope>
    <source>
        <strain evidence="1">MF-1</strain>
    </source>
</reference>
<organism evidence="1 2">
    <name type="scientific">Austropuccinia psidii MF-1</name>
    <dbReference type="NCBI Taxonomy" id="1389203"/>
    <lineage>
        <taxon>Eukaryota</taxon>
        <taxon>Fungi</taxon>
        <taxon>Dikarya</taxon>
        <taxon>Basidiomycota</taxon>
        <taxon>Pucciniomycotina</taxon>
        <taxon>Pucciniomycetes</taxon>
        <taxon>Pucciniales</taxon>
        <taxon>Sphaerophragmiaceae</taxon>
        <taxon>Austropuccinia</taxon>
    </lineage>
</organism>
<dbReference type="Gene3D" id="2.40.70.10">
    <property type="entry name" value="Acid Proteases"/>
    <property type="match status" value="1"/>
</dbReference>